<dbReference type="SUPFAM" id="SSF46785">
    <property type="entry name" value="Winged helix' DNA-binding domain"/>
    <property type="match status" value="1"/>
</dbReference>
<evidence type="ECO:0000259" key="2">
    <source>
        <dbReference type="PROSITE" id="PS50061"/>
    </source>
</evidence>
<sequence length="117" mass="13033">MRKKKKIAFVPVDITTTTTISALLCPCRYYYDKNIMTKVHGKRYAYRFDFQGLMLACQAQSQANTSDAYKLHQATTSAAPAGPGAAPFQPPPPSYWSIYMQPPPPPPSRYSHMTSGI</sequence>
<accession>A0A8D8R3P6</accession>
<keyword evidence="3" id="KW-0238">DNA-binding</keyword>
<dbReference type="GO" id="GO:0003700">
    <property type="term" value="F:DNA-binding transcription factor activity"/>
    <property type="evidence" value="ECO:0007669"/>
    <property type="project" value="InterPro"/>
</dbReference>
<feature type="domain" description="ETS" evidence="2">
    <location>
        <begin position="28"/>
        <end position="49"/>
    </location>
</feature>
<evidence type="ECO:0000313" key="3">
    <source>
        <dbReference type="EMBL" id="CAG6642345.1"/>
    </source>
</evidence>
<dbReference type="Gene3D" id="1.10.10.10">
    <property type="entry name" value="Winged helix-like DNA-binding domain superfamily/Winged helix DNA-binding domain"/>
    <property type="match status" value="1"/>
</dbReference>
<dbReference type="EMBL" id="HBUF01121915">
    <property type="protein sequence ID" value="CAG6642345.1"/>
    <property type="molecule type" value="Transcribed_RNA"/>
</dbReference>
<protein>
    <submittedName>
        <fullName evidence="3">DNA-binding protein D-ETS-6</fullName>
    </submittedName>
</protein>
<dbReference type="PROSITE" id="PS50061">
    <property type="entry name" value="ETS_DOMAIN_3"/>
    <property type="match status" value="1"/>
</dbReference>
<dbReference type="InterPro" id="IPR036388">
    <property type="entry name" value="WH-like_DNA-bd_sf"/>
</dbReference>
<organism evidence="3">
    <name type="scientific">Cacopsylla melanoneura</name>
    <dbReference type="NCBI Taxonomy" id="428564"/>
    <lineage>
        <taxon>Eukaryota</taxon>
        <taxon>Metazoa</taxon>
        <taxon>Ecdysozoa</taxon>
        <taxon>Arthropoda</taxon>
        <taxon>Hexapoda</taxon>
        <taxon>Insecta</taxon>
        <taxon>Pterygota</taxon>
        <taxon>Neoptera</taxon>
        <taxon>Paraneoptera</taxon>
        <taxon>Hemiptera</taxon>
        <taxon>Sternorrhyncha</taxon>
        <taxon>Psylloidea</taxon>
        <taxon>Psyllidae</taxon>
        <taxon>Psyllinae</taxon>
        <taxon>Cacopsylla</taxon>
    </lineage>
</organism>
<proteinExistence type="inferred from homology"/>
<dbReference type="InterPro" id="IPR036390">
    <property type="entry name" value="WH_DNA-bd_sf"/>
</dbReference>
<dbReference type="GO" id="GO:0043565">
    <property type="term" value="F:sequence-specific DNA binding"/>
    <property type="evidence" value="ECO:0007669"/>
    <property type="project" value="InterPro"/>
</dbReference>
<reference evidence="3" key="1">
    <citation type="submission" date="2021-05" db="EMBL/GenBank/DDBJ databases">
        <authorList>
            <person name="Alioto T."/>
            <person name="Alioto T."/>
            <person name="Gomez Garrido J."/>
        </authorList>
    </citation>
    <scope>NUCLEOTIDE SEQUENCE</scope>
</reference>
<name>A0A8D8R3P6_9HEMI</name>
<dbReference type="AlphaFoldDB" id="A0A8D8R3P6"/>
<comment type="similarity">
    <text evidence="1">Belongs to the ETS family.</text>
</comment>
<evidence type="ECO:0000256" key="1">
    <source>
        <dbReference type="ARBA" id="ARBA00005562"/>
    </source>
</evidence>
<dbReference type="InterPro" id="IPR000418">
    <property type="entry name" value="Ets_dom"/>
</dbReference>